<sequence length="108" mass="11600">MCLLVNISQGHPSQTSLIKALFLGRHLLKKSPVFHTGTEALLRGGIPGPPSSRHLGISPEAELVSSIPCKHLSSPPRRHLSPASSGHLTLPPARFLSSVLRRPPKNKP</sequence>
<organism evidence="1">
    <name type="scientific">Sesamum latifolium</name>
    <dbReference type="NCBI Taxonomy" id="2727402"/>
    <lineage>
        <taxon>Eukaryota</taxon>
        <taxon>Viridiplantae</taxon>
        <taxon>Streptophyta</taxon>
        <taxon>Embryophyta</taxon>
        <taxon>Tracheophyta</taxon>
        <taxon>Spermatophyta</taxon>
        <taxon>Magnoliopsida</taxon>
        <taxon>eudicotyledons</taxon>
        <taxon>Gunneridae</taxon>
        <taxon>Pentapetalae</taxon>
        <taxon>asterids</taxon>
        <taxon>lamiids</taxon>
        <taxon>Lamiales</taxon>
        <taxon>Pedaliaceae</taxon>
        <taxon>Sesamum</taxon>
    </lineage>
</organism>
<dbReference type="EMBL" id="JACGWN010000009">
    <property type="protein sequence ID" value="KAL0434366.1"/>
    <property type="molecule type" value="Genomic_DNA"/>
</dbReference>
<reference evidence="1" key="1">
    <citation type="submission" date="2020-06" db="EMBL/GenBank/DDBJ databases">
        <authorList>
            <person name="Li T."/>
            <person name="Hu X."/>
            <person name="Zhang T."/>
            <person name="Song X."/>
            <person name="Zhang H."/>
            <person name="Dai N."/>
            <person name="Sheng W."/>
            <person name="Hou X."/>
            <person name="Wei L."/>
        </authorList>
    </citation>
    <scope>NUCLEOTIDE SEQUENCE</scope>
    <source>
        <strain evidence="1">KEN1</strain>
        <tissue evidence="1">Leaf</tissue>
    </source>
</reference>
<proteinExistence type="predicted"/>
<accession>A0AAW2W2G8</accession>
<comment type="caution">
    <text evidence="1">The sequence shown here is derived from an EMBL/GenBank/DDBJ whole genome shotgun (WGS) entry which is preliminary data.</text>
</comment>
<name>A0AAW2W2G8_9LAMI</name>
<gene>
    <name evidence="1" type="ORF">Slati_2770900</name>
</gene>
<dbReference type="AlphaFoldDB" id="A0AAW2W2G8"/>
<reference evidence="1" key="2">
    <citation type="journal article" date="2024" name="Plant">
        <title>Genomic evolution and insights into agronomic trait innovations of Sesamum species.</title>
        <authorList>
            <person name="Miao H."/>
            <person name="Wang L."/>
            <person name="Qu L."/>
            <person name="Liu H."/>
            <person name="Sun Y."/>
            <person name="Le M."/>
            <person name="Wang Q."/>
            <person name="Wei S."/>
            <person name="Zheng Y."/>
            <person name="Lin W."/>
            <person name="Duan Y."/>
            <person name="Cao H."/>
            <person name="Xiong S."/>
            <person name="Wang X."/>
            <person name="Wei L."/>
            <person name="Li C."/>
            <person name="Ma Q."/>
            <person name="Ju M."/>
            <person name="Zhao R."/>
            <person name="Li G."/>
            <person name="Mu C."/>
            <person name="Tian Q."/>
            <person name="Mei H."/>
            <person name="Zhang T."/>
            <person name="Gao T."/>
            <person name="Zhang H."/>
        </authorList>
    </citation>
    <scope>NUCLEOTIDE SEQUENCE</scope>
    <source>
        <strain evidence="1">KEN1</strain>
    </source>
</reference>
<evidence type="ECO:0000313" key="1">
    <source>
        <dbReference type="EMBL" id="KAL0434366.1"/>
    </source>
</evidence>
<protein>
    <submittedName>
        <fullName evidence="1">Uncharacterized protein</fullName>
    </submittedName>
</protein>